<dbReference type="InterPro" id="IPR018775">
    <property type="entry name" value="RlaP"/>
</dbReference>
<reference evidence="1 2" key="1">
    <citation type="submission" date="2018-04" db="EMBL/GenBank/DDBJ databases">
        <title>Sphingobacterium sp. M46 Genome.</title>
        <authorList>
            <person name="Cheng J."/>
            <person name="Li Y."/>
        </authorList>
    </citation>
    <scope>NUCLEOTIDE SEQUENCE [LARGE SCALE GENOMIC DNA]</scope>
    <source>
        <strain evidence="1 2">M46</strain>
    </source>
</reference>
<evidence type="ECO:0000313" key="1">
    <source>
        <dbReference type="EMBL" id="PUV25050.1"/>
    </source>
</evidence>
<keyword evidence="2" id="KW-1185">Reference proteome</keyword>
<proteinExistence type="predicted"/>
<comment type="caution">
    <text evidence="1">The sequence shown here is derived from an EMBL/GenBank/DDBJ whole genome shotgun (WGS) entry which is preliminary data.</text>
</comment>
<accession>A0A363NWD3</accession>
<evidence type="ECO:0000313" key="2">
    <source>
        <dbReference type="Proteomes" id="UP000250831"/>
    </source>
</evidence>
<dbReference type="EMBL" id="QCXX01000002">
    <property type="protein sequence ID" value="PUV25050.1"/>
    <property type="molecule type" value="Genomic_DNA"/>
</dbReference>
<dbReference type="PANTHER" id="PTHR34817">
    <property type="entry name" value="NUCLEOTIDYLTRANSFERASE"/>
    <property type="match status" value="1"/>
</dbReference>
<dbReference type="AlphaFoldDB" id="A0A363NWD3"/>
<name>A0A363NWD3_9SPHI</name>
<dbReference type="PANTHER" id="PTHR34817:SF2">
    <property type="entry name" value="NUCLEOTIDYLTRANSFERASE"/>
    <property type="match status" value="1"/>
</dbReference>
<protein>
    <submittedName>
        <fullName evidence="1">Nucleotidyltransferase domain-containing protein</fullName>
    </submittedName>
</protein>
<dbReference type="Proteomes" id="UP000250831">
    <property type="component" value="Unassembled WGS sequence"/>
</dbReference>
<keyword evidence="1" id="KW-0808">Transferase</keyword>
<gene>
    <name evidence="1" type="ORF">DCO56_08905</name>
</gene>
<dbReference type="Pfam" id="PF10127">
    <property type="entry name" value="RlaP"/>
    <property type="match status" value="1"/>
</dbReference>
<dbReference type="GO" id="GO:0016740">
    <property type="term" value="F:transferase activity"/>
    <property type="evidence" value="ECO:0007669"/>
    <property type="project" value="UniProtKB-KW"/>
</dbReference>
<organism evidence="1 2">
    <name type="scientific">Sphingobacterium athyrii</name>
    <dbReference type="NCBI Taxonomy" id="2152717"/>
    <lineage>
        <taxon>Bacteria</taxon>
        <taxon>Pseudomonadati</taxon>
        <taxon>Bacteroidota</taxon>
        <taxon>Sphingobacteriia</taxon>
        <taxon>Sphingobacteriales</taxon>
        <taxon>Sphingobacteriaceae</taxon>
        <taxon>Sphingobacterium</taxon>
    </lineage>
</organism>
<sequence length="286" mass="33439">MLIISDLLVFLFSFFNAQKGFSIVINLCVNENLKKHEEMKAHIIKKLMEIEASEGVRILFACESGSRGWGFPSIDSDYDVRFIYIRKAEDYTRLFPLPTEMRFPIIDDLDIAGWDLFKVLTLLYKSNVSPFEWIQSPVVYHEFNGFKISFRTMMENYFDARRHVHHYLGIVRSKLGDLQLETMKLKSLFYILRSLLAADWSMTYRSYAPMTLAELSVVLPDVVMNEVMELRQLKSQVDEGFIYSCSATIRSYIETRLIDLENQVKQVPVSISDKEGLEKYFKILLR</sequence>